<evidence type="ECO:0000256" key="7">
    <source>
        <dbReference type="ARBA" id="ARBA00022989"/>
    </source>
</evidence>
<keyword evidence="4" id="KW-0997">Cell inner membrane</keyword>
<evidence type="ECO:0000256" key="9">
    <source>
        <dbReference type="ARBA" id="ARBA00023065"/>
    </source>
</evidence>
<evidence type="ECO:0000256" key="1">
    <source>
        <dbReference type="ARBA" id="ARBA00004651"/>
    </source>
</evidence>
<feature type="binding site" evidence="14">
    <location>
        <position position="68"/>
    </location>
    <ligand>
        <name>Na(+)</name>
        <dbReference type="ChEBI" id="CHEBI:29101"/>
        <note>structural</note>
    </ligand>
</feature>
<dbReference type="PANTHER" id="PTHR28259:SF18">
    <property type="entry name" value="FLUORIDE-SPECIFIC ION CHANNEL FLUC"/>
    <property type="match status" value="1"/>
</dbReference>
<comment type="function">
    <text evidence="14">Fluoride-specific ion channel. Important for reducing fluoride concentration in the cell, thus reducing its toxicity.</text>
</comment>
<evidence type="ECO:0000256" key="12">
    <source>
        <dbReference type="ARBA" id="ARBA00035120"/>
    </source>
</evidence>
<keyword evidence="8 14" id="KW-0915">Sodium</keyword>
<comment type="similarity">
    <text evidence="12 14">Belongs to the fluoride channel Fluc/FEX (TC 1.A.43) family.</text>
</comment>
<keyword evidence="9 14" id="KW-0406">Ion transport</keyword>
<comment type="activity regulation">
    <text evidence="14">Na(+) is not transported, but it plays an essential structural role and its presence is essential for fluoride channel function.</text>
</comment>
<feature type="transmembrane region" description="Helical" evidence="14">
    <location>
        <begin position="93"/>
        <end position="118"/>
    </location>
</feature>
<sequence length="120" mass="13504">MIYIIVGLGGTIGAILRYLVGNIFKKFTEKHGIVTFFINITGSFLIGYFSTRQIPEEFRCFLMAGLLGGFTTYSTFMSDIVKYLRERKHFEAFVYMFFSIFLGIIAAGLGIALANGIWKA</sequence>
<keyword evidence="6 14" id="KW-0479">Metal-binding</keyword>
<dbReference type="EMBL" id="DSZN01000041">
    <property type="protein sequence ID" value="HGQ85219.1"/>
    <property type="molecule type" value="Genomic_DNA"/>
</dbReference>
<evidence type="ECO:0000256" key="13">
    <source>
        <dbReference type="ARBA" id="ARBA00035585"/>
    </source>
</evidence>
<comment type="catalytic activity">
    <reaction evidence="13">
        <text>fluoride(in) = fluoride(out)</text>
        <dbReference type="Rhea" id="RHEA:76159"/>
        <dbReference type="ChEBI" id="CHEBI:17051"/>
    </reaction>
    <physiologicalReaction direction="left-to-right" evidence="13">
        <dbReference type="Rhea" id="RHEA:76160"/>
    </physiologicalReaction>
</comment>
<feature type="transmembrane region" description="Helical" evidence="14">
    <location>
        <begin position="31"/>
        <end position="49"/>
    </location>
</feature>
<reference evidence="15" key="1">
    <citation type="journal article" date="2020" name="mSystems">
        <title>Genome- and Community-Level Interaction Insights into Carbon Utilization and Element Cycling Functions of Hydrothermarchaeota in Hydrothermal Sediment.</title>
        <authorList>
            <person name="Zhou Z."/>
            <person name="Liu Y."/>
            <person name="Xu W."/>
            <person name="Pan J."/>
            <person name="Luo Z.H."/>
            <person name="Li M."/>
        </authorList>
    </citation>
    <scope>NUCLEOTIDE SEQUENCE [LARGE SCALE GENOMIC DNA]</scope>
    <source>
        <strain evidence="15">SpSt-6</strain>
    </source>
</reference>
<dbReference type="GO" id="GO:0062054">
    <property type="term" value="F:fluoride channel activity"/>
    <property type="evidence" value="ECO:0007669"/>
    <property type="project" value="UniProtKB-UniRule"/>
</dbReference>
<evidence type="ECO:0000256" key="6">
    <source>
        <dbReference type="ARBA" id="ARBA00022723"/>
    </source>
</evidence>
<keyword evidence="11 14" id="KW-0407">Ion channel</keyword>
<proteinExistence type="inferred from homology"/>
<feature type="binding site" evidence="14">
    <location>
        <position position="71"/>
    </location>
    <ligand>
        <name>Na(+)</name>
        <dbReference type="ChEBI" id="CHEBI:29101"/>
        <note>structural</note>
    </ligand>
</feature>
<evidence type="ECO:0000256" key="4">
    <source>
        <dbReference type="ARBA" id="ARBA00022519"/>
    </source>
</evidence>
<comment type="subcellular location">
    <subcellularLocation>
        <location evidence="1 14">Cell membrane</location>
        <topology evidence="1 14">Multi-pass membrane protein</topology>
    </subcellularLocation>
</comment>
<evidence type="ECO:0000256" key="11">
    <source>
        <dbReference type="ARBA" id="ARBA00023303"/>
    </source>
</evidence>
<organism evidence="15">
    <name type="scientific">Thermodesulfobacterium geofontis</name>
    <dbReference type="NCBI Taxonomy" id="1295609"/>
    <lineage>
        <taxon>Bacteria</taxon>
        <taxon>Pseudomonadati</taxon>
        <taxon>Thermodesulfobacteriota</taxon>
        <taxon>Thermodesulfobacteria</taxon>
        <taxon>Thermodesulfobacteriales</taxon>
        <taxon>Thermodesulfobacteriaceae</taxon>
        <taxon>Thermodesulfobacterium</taxon>
    </lineage>
</organism>
<keyword evidence="7 14" id="KW-1133">Transmembrane helix</keyword>
<dbReference type="InterPro" id="IPR003691">
    <property type="entry name" value="FluC"/>
</dbReference>
<evidence type="ECO:0000256" key="2">
    <source>
        <dbReference type="ARBA" id="ARBA00022448"/>
    </source>
</evidence>
<comment type="caution">
    <text evidence="15">The sequence shown here is derived from an EMBL/GenBank/DDBJ whole genome shotgun (WGS) entry which is preliminary data.</text>
</comment>
<dbReference type="GO" id="GO:0046872">
    <property type="term" value="F:metal ion binding"/>
    <property type="evidence" value="ECO:0007669"/>
    <property type="project" value="UniProtKB-KW"/>
</dbReference>
<keyword evidence="5 14" id="KW-0812">Transmembrane</keyword>
<accession>A0A7C4JQ65</accession>
<evidence type="ECO:0000256" key="3">
    <source>
        <dbReference type="ARBA" id="ARBA00022475"/>
    </source>
</evidence>
<keyword evidence="10 14" id="KW-0472">Membrane</keyword>
<keyword evidence="2 14" id="KW-0813">Transport</keyword>
<evidence type="ECO:0000313" key="15">
    <source>
        <dbReference type="EMBL" id="HGQ85219.1"/>
    </source>
</evidence>
<protein>
    <recommendedName>
        <fullName evidence="14">Fluoride-specific ion channel FluC</fullName>
    </recommendedName>
</protein>
<dbReference type="GO" id="GO:0140114">
    <property type="term" value="P:cellular detoxification of fluoride"/>
    <property type="evidence" value="ECO:0007669"/>
    <property type="project" value="UniProtKB-UniRule"/>
</dbReference>
<dbReference type="PANTHER" id="PTHR28259">
    <property type="entry name" value="FLUORIDE EXPORT PROTEIN 1-RELATED"/>
    <property type="match status" value="1"/>
</dbReference>
<keyword evidence="3 14" id="KW-1003">Cell membrane</keyword>
<feature type="transmembrane region" description="Helical" evidence="14">
    <location>
        <begin position="6"/>
        <end position="24"/>
    </location>
</feature>
<evidence type="ECO:0000256" key="5">
    <source>
        <dbReference type="ARBA" id="ARBA00022692"/>
    </source>
</evidence>
<dbReference type="Pfam" id="PF02537">
    <property type="entry name" value="CRCB"/>
    <property type="match status" value="1"/>
</dbReference>
<dbReference type="GO" id="GO:0005886">
    <property type="term" value="C:plasma membrane"/>
    <property type="evidence" value="ECO:0007669"/>
    <property type="project" value="UniProtKB-SubCell"/>
</dbReference>
<gene>
    <name evidence="14" type="primary">fluC</name>
    <name evidence="14" type="synonym">crcB</name>
    <name evidence="15" type="ORF">ENT66_02280</name>
</gene>
<evidence type="ECO:0000256" key="8">
    <source>
        <dbReference type="ARBA" id="ARBA00023053"/>
    </source>
</evidence>
<name>A0A7C4JQ65_9BACT</name>
<evidence type="ECO:0000256" key="14">
    <source>
        <dbReference type="HAMAP-Rule" id="MF_00454"/>
    </source>
</evidence>
<evidence type="ECO:0000256" key="10">
    <source>
        <dbReference type="ARBA" id="ARBA00023136"/>
    </source>
</evidence>
<dbReference type="HAMAP" id="MF_00454">
    <property type="entry name" value="FluC"/>
    <property type="match status" value="1"/>
</dbReference>
<feature type="transmembrane region" description="Helical" evidence="14">
    <location>
        <begin position="61"/>
        <end position="81"/>
    </location>
</feature>
<dbReference type="AlphaFoldDB" id="A0A7C4JQ65"/>